<keyword evidence="2" id="KW-1185">Reference proteome</keyword>
<gene>
    <name evidence="1" type="ORF">QYE77_07985</name>
</gene>
<dbReference type="Proteomes" id="UP001254165">
    <property type="component" value="Unassembled WGS sequence"/>
</dbReference>
<protein>
    <recommendedName>
        <fullName evidence="3">DUF1439 domain-containing protein</fullName>
    </recommendedName>
</protein>
<accession>A0ABU3NQT4</accession>
<dbReference type="RefSeq" id="WP_315624851.1">
    <property type="nucleotide sequence ID" value="NZ_JAUHMF010000001.1"/>
</dbReference>
<reference evidence="1 2" key="1">
    <citation type="submission" date="2023-07" db="EMBL/GenBank/DDBJ databases">
        <title>Novel species of Thermanaerothrix with wide hydrolytic capabilities.</title>
        <authorList>
            <person name="Zayulina K.S."/>
            <person name="Podosokorskaya O.A."/>
            <person name="Elcheninov A.G."/>
        </authorList>
    </citation>
    <scope>NUCLEOTIDE SEQUENCE [LARGE SCALE GENOMIC DNA]</scope>
    <source>
        <strain evidence="1 2">4228-RoL</strain>
    </source>
</reference>
<dbReference type="PROSITE" id="PS51257">
    <property type="entry name" value="PROKAR_LIPOPROTEIN"/>
    <property type="match status" value="1"/>
</dbReference>
<comment type="caution">
    <text evidence="1">The sequence shown here is derived from an EMBL/GenBank/DDBJ whole genome shotgun (WGS) entry which is preliminary data.</text>
</comment>
<sequence>MRKVLAVLLLIVLMGALGGCKAKVEEGRLIVPVRLDEAALRQLVDLAVKAYTAQQGSNPLTVTVDTLTFLPPDGLAVTMRAQAENLPTVSGQAEMRFAVQDGLPQVTITRLEIPGVTVSEDQLQTLNRLLSTQLQEQMRRAGDRVSLREIAVESDALVLQVEVQLTR</sequence>
<proteinExistence type="predicted"/>
<evidence type="ECO:0000313" key="2">
    <source>
        <dbReference type="Proteomes" id="UP001254165"/>
    </source>
</evidence>
<evidence type="ECO:0000313" key="1">
    <source>
        <dbReference type="EMBL" id="MDT8898206.1"/>
    </source>
</evidence>
<evidence type="ECO:0008006" key="3">
    <source>
        <dbReference type="Google" id="ProtNLM"/>
    </source>
</evidence>
<dbReference type="EMBL" id="JAUHMF010000001">
    <property type="protein sequence ID" value="MDT8898206.1"/>
    <property type="molecule type" value="Genomic_DNA"/>
</dbReference>
<organism evidence="1 2">
    <name type="scientific">Thermanaerothrix solaris</name>
    <dbReference type="NCBI Taxonomy" id="3058434"/>
    <lineage>
        <taxon>Bacteria</taxon>
        <taxon>Bacillati</taxon>
        <taxon>Chloroflexota</taxon>
        <taxon>Anaerolineae</taxon>
        <taxon>Anaerolineales</taxon>
        <taxon>Anaerolineaceae</taxon>
        <taxon>Thermanaerothrix</taxon>
    </lineage>
</organism>
<name>A0ABU3NQT4_9CHLR</name>